<dbReference type="PANTHER" id="PTHR48465:SF1">
    <property type="entry name" value="PROTEIN SSUH2 HOMOLOG"/>
    <property type="match status" value="1"/>
</dbReference>
<feature type="region of interest" description="Disordered" evidence="1">
    <location>
        <begin position="1"/>
        <end position="22"/>
    </location>
</feature>
<dbReference type="EMBL" id="BMAV01010983">
    <property type="protein sequence ID" value="GFY56454.1"/>
    <property type="molecule type" value="Genomic_DNA"/>
</dbReference>
<evidence type="ECO:0000256" key="1">
    <source>
        <dbReference type="SAM" id="MobiDB-lite"/>
    </source>
</evidence>
<gene>
    <name evidence="2" type="primary">SSUH2_8</name>
    <name evidence="2" type="ORF">TNIN_174791</name>
</gene>
<reference evidence="2" key="1">
    <citation type="submission" date="2020-08" db="EMBL/GenBank/DDBJ databases">
        <title>Multicomponent nature underlies the extraordinary mechanical properties of spider dragline silk.</title>
        <authorList>
            <person name="Kono N."/>
            <person name="Nakamura H."/>
            <person name="Mori M."/>
            <person name="Yoshida Y."/>
            <person name="Ohtoshi R."/>
            <person name="Malay A.D."/>
            <person name="Moran D.A.P."/>
            <person name="Tomita M."/>
            <person name="Numata K."/>
            <person name="Arakawa K."/>
        </authorList>
    </citation>
    <scope>NUCLEOTIDE SEQUENCE</scope>
</reference>
<evidence type="ECO:0000313" key="3">
    <source>
        <dbReference type="Proteomes" id="UP000886998"/>
    </source>
</evidence>
<sequence>MEEALPPSYEESEAAHRQASSAPDISKPLLTLVSMRDAELRNALYKYIENKFSYGSRFIEEMILTEIWNDCAFVYTLESMAETRDYGNKIIAYDGWIEEGPEDDSGLPPYHWEVPVQVPTEFADSNVVTEIPHTGYIKQCLRCYGQKEHKCNYCSGQGKQPCGRCGGGGIDDDGSICIRCNRTGKVWCSDCEGRKKLACSLCRGSGKLKHFDQLVVAWKYQKCSEISNVSELPTEIVCTASGKEIYKDQGVTNLPAWICDFLASRQNTSARIMSGVRMIERTPSLPERCRAVPLRIEQCLFVSLECFVQIMHLWRTRYQIEIFIGF</sequence>
<protein>
    <submittedName>
        <fullName evidence="2">Protein SSUH2</fullName>
    </submittedName>
</protein>
<dbReference type="PANTHER" id="PTHR48465">
    <property type="entry name" value="PROTEIN SSUH2 HOMOLOG"/>
    <property type="match status" value="1"/>
</dbReference>
<proteinExistence type="predicted"/>
<keyword evidence="3" id="KW-1185">Reference proteome</keyword>
<comment type="caution">
    <text evidence="2">The sequence shown here is derived from an EMBL/GenBank/DDBJ whole genome shotgun (WGS) entry which is preliminary data.</text>
</comment>
<dbReference type="OrthoDB" id="6419224at2759"/>
<dbReference type="Proteomes" id="UP000886998">
    <property type="component" value="Unassembled WGS sequence"/>
</dbReference>
<evidence type="ECO:0000313" key="2">
    <source>
        <dbReference type="EMBL" id="GFY56454.1"/>
    </source>
</evidence>
<dbReference type="InterPro" id="IPR052789">
    <property type="entry name" value="SSUH2_homolog"/>
</dbReference>
<dbReference type="AlphaFoldDB" id="A0A8X6XND5"/>
<name>A0A8X6XND5_9ARAC</name>
<accession>A0A8X6XND5</accession>
<organism evidence="2 3">
    <name type="scientific">Trichonephila inaurata madagascariensis</name>
    <dbReference type="NCBI Taxonomy" id="2747483"/>
    <lineage>
        <taxon>Eukaryota</taxon>
        <taxon>Metazoa</taxon>
        <taxon>Ecdysozoa</taxon>
        <taxon>Arthropoda</taxon>
        <taxon>Chelicerata</taxon>
        <taxon>Arachnida</taxon>
        <taxon>Araneae</taxon>
        <taxon>Araneomorphae</taxon>
        <taxon>Entelegynae</taxon>
        <taxon>Araneoidea</taxon>
        <taxon>Nephilidae</taxon>
        <taxon>Trichonephila</taxon>
        <taxon>Trichonephila inaurata</taxon>
    </lineage>
</organism>